<dbReference type="Pfam" id="PF07247">
    <property type="entry name" value="AATase"/>
    <property type="match status" value="1"/>
</dbReference>
<evidence type="ECO:0008006" key="3">
    <source>
        <dbReference type="Google" id="ProtNLM"/>
    </source>
</evidence>
<name>A0A6J8F5D1_MYTCO</name>
<dbReference type="Proteomes" id="UP000507470">
    <property type="component" value="Unassembled WGS sequence"/>
</dbReference>
<dbReference type="PANTHER" id="PTHR28037">
    <property type="entry name" value="ALCOHOL O-ACETYLTRANSFERASE 1-RELATED"/>
    <property type="match status" value="1"/>
</dbReference>
<dbReference type="SUPFAM" id="SSF52777">
    <property type="entry name" value="CoA-dependent acyltransferases"/>
    <property type="match status" value="1"/>
</dbReference>
<evidence type="ECO:0000313" key="1">
    <source>
        <dbReference type="EMBL" id="CAC5426671.1"/>
    </source>
</evidence>
<dbReference type="InterPro" id="IPR052058">
    <property type="entry name" value="Alcohol_O-acetyltransferase"/>
</dbReference>
<accession>A0A6J8F5D1</accession>
<dbReference type="Gene3D" id="3.30.559.10">
    <property type="entry name" value="Chloramphenicol acetyltransferase-like domain"/>
    <property type="match status" value="1"/>
</dbReference>
<sequence length="517" mass="59882">MNVYSLSGTVRCVFFPLIFHFRRKHIHLFRTRENNMEDQKTVVNKQVVARQTMSEQNLLPYPQTNPQRSRTLGLLETMYHTYTCREIDVCPVYFKMSTKHPVTRHHVKEALFTLVDEFAALRLTIVQTGRHSYKFVERKRMPVSIHEKYTNTNETILNQERLHKFDFSQGPLWKFTWLKNPTRHGENALQYPFHFFFIFHHAISDFHQIHTIVQSLTRNILHSQRVLPTAPIYKRHLCPSIEHVIPLDFVRKVSQTNDSTKWPTCAIDTYNKAFISEITELQKRNLSTEICPVQLNETDSRSFFRQCKHHNVKITSAIVAAMTVSFTQLIQTALPPSSSRFIVPVEIMVDLTRYIIDDRIKQSFGSVAAIHLPFLVEMNLLDLKSKGNFWSIAQQCQTRLDQSLATGEPMKVLMRDVPSEIHNEPEIGKSPFVLSISNIGSLDDIIPETCKHEIQLEDFIPWTNVTVDDMPVFCTGFLTLNGSLKMVAGYCNSYTSKQTTDLFTSSLRQLLINCSKL</sequence>
<dbReference type="PANTHER" id="PTHR28037:SF1">
    <property type="entry name" value="ALCOHOL O-ACETYLTRANSFERASE 1-RELATED"/>
    <property type="match status" value="1"/>
</dbReference>
<gene>
    <name evidence="1" type="ORF">MCOR_58358</name>
</gene>
<dbReference type="InterPro" id="IPR010828">
    <property type="entry name" value="Atf2/Sli1-like"/>
</dbReference>
<organism evidence="1 2">
    <name type="scientific">Mytilus coruscus</name>
    <name type="common">Sea mussel</name>
    <dbReference type="NCBI Taxonomy" id="42192"/>
    <lineage>
        <taxon>Eukaryota</taxon>
        <taxon>Metazoa</taxon>
        <taxon>Spiralia</taxon>
        <taxon>Lophotrochozoa</taxon>
        <taxon>Mollusca</taxon>
        <taxon>Bivalvia</taxon>
        <taxon>Autobranchia</taxon>
        <taxon>Pteriomorphia</taxon>
        <taxon>Mytilida</taxon>
        <taxon>Mytiloidea</taxon>
        <taxon>Mytilidae</taxon>
        <taxon>Mytilinae</taxon>
        <taxon>Mytilus</taxon>
    </lineage>
</organism>
<dbReference type="EMBL" id="CACVKT020010439">
    <property type="protein sequence ID" value="CAC5426671.1"/>
    <property type="molecule type" value="Genomic_DNA"/>
</dbReference>
<keyword evidence="2" id="KW-1185">Reference proteome</keyword>
<protein>
    <recommendedName>
        <fullName evidence="3">Condensation domain-containing protein</fullName>
    </recommendedName>
</protein>
<proteinExistence type="predicted"/>
<dbReference type="InterPro" id="IPR023213">
    <property type="entry name" value="CAT-like_dom_sf"/>
</dbReference>
<reference evidence="1 2" key="1">
    <citation type="submission" date="2020-06" db="EMBL/GenBank/DDBJ databases">
        <authorList>
            <person name="Li R."/>
            <person name="Bekaert M."/>
        </authorList>
    </citation>
    <scope>NUCLEOTIDE SEQUENCE [LARGE SCALE GENOMIC DNA]</scope>
    <source>
        <strain evidence="2">wild</strain>
    </source>
</reference>
<dbReference type="OrthoDB" id="6097357at2759"/>
<evidence type="ECO:0000313" key="2">
    <source>
        <dbReference type="Proteomes" id="UP000507470"/>
    </source>
</evidence>
<dbReference type="Gene3D" id="3.30.559.30">
    <property type="entry name" value="Nonribosomal peptide synthetase, condensation domain"/>
    <property type="match status" value="1"/>
</dbReference>
<dbReference type="AlphaFoldDB" id="A0A6J8F5D1"/>